<dbReference type="Pfam" id="PF01081">
    <property type="entry name" value="Aldolase"/>
    <property type="match status" value="1"/>
</dbReference>
<dbReference type="PANTHER" id="PTHR30246">
    <property type="entry name" value="2-KETO-3-DEOXY-6-PHOSPHOGLUCONATE ALDOLASE"/>
    <property type="match status" value="1"/>
</dbReference>
<reference evidence="6 7" key="2">
    <citation type="submission" date="2007-11" db="EMBL/GenBank/DDBJ databases">
        <authorList>
            <person name="Fulton L."/>
            <person name="Clifton S."/>
            <person name="Fulton B."/>
            <person name="Xu J."/>
            <person name="Minx P."/>
            <person name="Pepin K.H."/>
            <person name="Johnson M."/>
            <person name="Thiruvilangam P."/>
            <person name="Bhonagiri V."/>
            <person name="Nash W.E."/>
            <person name="Mardis E.R."/>
            <person name="Wilson R.K."/>
        </authorList>
    </citation>
    <scope>NUCLEOTIDE SEQUENCE [LARGE SCALE GENOMIC DNA]</scope>
    <source>
        <strain evidence="6 7">ATCC 43183</strain>
    </source>
</reference>
<dbReference type="CDD" id="cd00452">
    <property type="entry name" value="KDPG_aldolase"/>
    <property type="match status" value="1"/>
</dbReference>
<comment type="pathway">
    <text evidence="1">Carbohydrate acid metabolism.</text>
</comment>
<accession>B0NM42</accession>
<dbReference type="InterPro" id="IPR013785">
    <property type="entry name" value="Aldolase_TIM"/>
</dbReference>
<dbReference type="Proteomes" id="UP000004713">
    <property type="component" value="Unassembled WGS sequence"/>
</dbReference>
<comment type="subunit">
    <text evidence="3">Homotrimer.</text>
</comment>
<dbReference type="HOGENOM" id="CLU_077795_2_0_10"/>
<name>B0NM42_BACSE</name>
<dbReference type="GO" id="GO:0016829">
    <property type="term" value="F:lyase activity"/>
    <property type="evidence" value="ECO:0007669"/>
    <property type="project" value="UniProtKB-KW"/>
</dbReference>
<dbReference type="SUPFAM" id="SSF51569">
    <property type="entry name" value="Aldolase"/>
    <property type="match status" value="1"/>
</dbReference>
<protein>
    <submittedName>
        <fullName evidence="6">KDPG and KHG aldolase</fullName>
    </submittedName>
</protein>
<proteinExistence type="inferred from homology"/>
<evidence type="ECO:0000256" key="3">
    <source>
        <dbReference type="ARBA" id="ARBA00011233"/>
    </source>
</evidence>
<evidence type="ECO:0000313" key="6">
    <source>
        <dbReference type="EMBL" id="EDS16374.1"/>
    </source>
</evidence>
<keyword evidence="4" id="KW-0456">Lyase</keyword>
<dbReference type="Gene3D" id="3.20.20.70">
    <property type="entry name" value="Aldolase class I"/>
    <property type="match status" value="1"/>
</dbReference>
<dbReference type="PANTHER" id="PTHR30246:SF1">
    <property type="entry name" value="2-DEHYDRO-3-DEOXY-6-PHOSPHOGALACTONATE ALDOLASE-RELATED"/>
    <property type="match status" value="1"/>
</dbReference>
<evidence type="ECO:0000256" key="2">
    <source>
        <dbReference type="ARBA" id="ARBA00006906"/>
    </source>
</evidence>
<keyword evidence="5" id="KW-0119">Carbohydrate metabolism</keyword>
<dbReference type="AlphaFoldDB" id="B0NM42"/>
<dbReference type="InterPro" id="IPR000887">
    <property type="entry name" value="Aldlse_KDPG_KHG"/>
</dbReference>
<reference evidence="6 7" key="1">
    <citation type="submission" date="2007-11" db="EMBL/GenBank/DDBJ databases">
        <title>Draft genome sequence of Bacteroides stercoris(ATCC 43183).</title>
        <authorList>
            <person name="Sudarsanam P."/>
            <person name="Ley R."/>
            <person name="Guruge J."/>
            <person name="Turnbaugh P.J."/>
            <person name="Mahowald M."/>
            <person name="Liep D."/>
            <person name="Gordon J."/>
        </authorList>
    </citation>
    <scope>NUCLEOTIDE SEQUENCE [LARGE SCALE GENOMIC DNA]</scope>
    <source>
        <strain evidence="6 7">ATCC 43183</strain>
    </source>
</reference>
<comment type="similarity">
    <text evidence="2">Belongs to the KHG/KDPG aldolase family.</text>
</comment>
<organism evidence="6 7">
    <name type="scientific">Bacteroides stercoris ATCC 43183</name>
    <dbReference type="NCBI Taxonomy" id="449673"/>
    <lineage>
        <taxon>Bacteria</taxon>
        <taxon>Pseudomonadati</taxon>
        <taxon>Bacteroidota</taxon>
        <taxon>Bacteroidia</taxon>
        <taxon>Bacteroidales</taxon>
        <taxon>Bacteroidaceae</taxon>
        <taxon>Bacteroides</taxon>
    </lineage>
</organism>
<comment type="caution">
    <text evidence="6">The sequence shown here is derived from an EMBL/GenBank/DDBJ whole genome shotgun (WGS) entry which is preliminary data.</text>
</comment>
<dbReference type="eggNOG" id="COG0800">
    <property type="taxonomic scope" value="Bacteria"/>
</dbReference>
<evidence type="ECO:0000313" key="7">
    <source>
        <dbReference type="Proteomes" id="UP000004713"/>
    </source>
</evidence>
<dbReference type="NCBIfam" id="NF005499">
    <property type="entry name" value="PRK07114.1"/>
    <property type="match status" value="1"/>
</dbReference>
<evidence type="ECO:0000256" key="5">
    <source>
        <dbReference type="ARBA" id="ARBA00023277"/>
    </source>
</evidence>
<evidence type="ECO:0000256" key="4">
    <source>
        <dbReference type="ARBA" id="ARBA00023239"/>
    </source>
</evidence>
<dbReference type="EMBL" id="ABFZ02000016">
    <property type="protein sequence ID" value="EDS16374.1"/>
    <property type="molecule type" value="Genomic_DNA"/>
</dbReference>
<evidence type="ECO:0000256" key="1">
    <source>
        <dbReference type="ARBA" id="ARBA00004761"/>
    </source>
</evidence>
<gene>
    <name evidence="6" type="ORF">BACSTE_00504</name>
</gene>
<sequence>MSERTEKELFPYIKLLINTMAKFDKIAVLNKIGSTGMVPVFYHKDAEVAKKVVKACYDGGVRAFEFTNRGDFAHEVFAEVVKFAAKECPEMAMGVGSIVDPATAALYLQLGANFIVGPLFNPEIAKICNRRLVAYTPGCGSVSEVGFAQEVGCDLCKIFPGDVLGTKLVKGLLAPMPWSKLMVTGGVEPTQENLTSWIKAGVFCVGMGSKLFPSDKVAAEDWTYVTEKCKEALAYIAEARK</sequence>